<dbReference type="Pfam" id="PF07435">
    <property type="entry name" value="YycH"/>
    <property type="match status" value="1"/>
</dbReference>
<comment type="caution">
    <text evidence="3">The sequence shown here is derived from an EMBL/GenBank/DDBJ whole genome shotgun (WGS) entry which is preliminary data.</text>
</comment>
<protein>
    <recommendedName>
        <fullName evidence="2">Regulatory protein YycH domain-containing protein</fullName>
    </recommendedName>
</protein>
<dbReference type="EMBL" id="JAGIYQ010000004">
    <property type="protein sequence ID" value="MBP0724918.1"/>
    <property type="molecule type" value="Genomic_DNA"/>
</dbReference>
<evidence type="ECO:0000313" key="4">
    <source>
        <dbReference type="Proteomes" id="UP000682134"/>
    </source>
</evidence>
<keyword evidence="1" id="KW-0472">Membrane</keyword>
<dbReference type="RefSeq" id="WP_209403964.1">
    <property type="nucleotide sequence ID" value="NZ_JAGIYQ010000004.1"/>
</dbReference>
<dbReference type="Gene3D" id="3.10.450.310">
    <property type="match status" value="1"/>
</dbReference>
<accession>A0A940NU75</accession>
<keyword evidence="1" id="KW-1133">Transmembrane helix</keyword>
<evidence type="ECO:0000259" key="2">
    <source>
        <dbReference type="Pfam" id="PF07435"/>
    </source>
</evidence>
<keyword evidence="1" id="KW-0812">Transmembrane</keyword>
<feature type="transmembrane region" description="Helical" evidence="1">
    <location>
        <begin position="9"/>
        <end position="28"/>
    </location>
</feature>
<keyword evidence="4" id="KW-1185">Reference proteome</keyword>
<evidence type="ECO:0000313" key="3">
    <source>
        <dbReference type="EMBL" id="MBP0724918.1"/>
    </source>
</evidence>
<organism evidence="3 4">
    <name type="scientific">Gottfriedia endophytica</name>
    <dbReference type="NCBI Taxonomy" id="2820819"/>
    <lineage>
        <taxon>Bacteria</taxon>
        <taxon>Bacillati</taxon>
        <taxon>Bacillota</taxon>
        <taxon>Bacilli</taxon>
        <taxon>Bacillales</taxon>
        <taxon>Bacillaceae</taxon>
        <taxon>Gottfriedia</taxon>
    </lineage>
</organism>
<dbReference type="InterPro" id="IPR042274">
    <property type="entry name" value="YycH/YycI_2"/>
</dbReference>
<dbReference type="Proteomes" id="UP000682134">
    <property type="component" value="Unassembled WGS sequence"/>
</dbReference>
<dbReference type="AlphaFoldDB" id="A0A940NU75"/>
<reference evidence="3" key="1">
    <citation type="submission" date="2021-04" db="EMBL/GenBank/DDBJ databases">
        <title>Genome seq and assembly of Bacillus sp.</title>
        <authorList>
            <person name="Chhetri G."/>
        </authorList>
    </citation>
    <scope>NUCLEOTIDE SEQUENCE</scope>
    <source>
        <strain evidence="3">RG28</strain>
    </source>
</reference>
<sequence>MNKEHIKSIVLTTLVIISLVLSYSLWSYQPAYDLIPKQDYVQNVSIGSKEDYNDIIVPYELIYHTDGKHLVTNKEDEIYYLYRLLQKNQITDMKNISNQISEAAYENLTTANDRLEYLFPATVPIETLKRVLRVDTKRVDNISFDRIIIDFSRVSHSIANIYFVNNNLKLVYQGRIDIASFQNSISKIDESNDKFESYKGYKLVNGKTVYLPIKSKTLNTIEFLTTDVPVDKLKDAIFIDPTNVRNENSESGDTYTDGTRLMTVSQFNRSITFVNPTSTGNSNENADSLIQRSVDFINGHGGWTDRYYLTDINLMNDQIGFRLFVNNLPVFTNATISTQWGRDDLSTFKRPLYKLGIKVDKEENSVNLLSGDDLMNLIDQDKMINKSLISGIFIGYETVYNNSDDTMPNQFYRNSAIQLQPVWVIKYDNSYKKVEQNLLSRTGVKIVGLE</sequence>
<proteinExistence type="predicted"/>
<dbReference type="CDD" id="cd15787">
    <property type="entry name" value="YycH_N"/>
    <property type="match status" value="1"/>
</dbReference>
<dbReference type="InterPro" id="IPR009996">
    <property type="entry name" value="YycH"/>
</dbReference>
<feature type="domain" description="Regulatory protein YycH" evidence="2">
    <location>
        <begin position="4"/>
        <end position="435"/>
    </location>
</feature>
<dbReference type="Gene3D" id="3.30.310.160">
    <property type="entry name" value="YycH protein, domain 2"/>
    <property type="match status" value="1"/>
</dbReference>
<name>A0A940NU75_9BACI</name>
<evidence type="ECO:0000256" key="1">
    <source>
        <dbReference type="SAM" id="Phobius"/>
    </source>
</evidence>
<gene>
    <name evidence="3" type="ORF">J5Y03_06910</name>
</gene>